<feature type="transmembrane region" description="Helical" evidence="2">
    <location>
        <begin position="56"/>
        <end position="73"/>
    </location>
</feature>
<dbReference type="SUPFAM" id="SSF103473">
    <property type="entry name" value="MFS general substrate transporter"/>
    <property type="match status" value="1"/>
</dbReference>
<feature type="region of interest" description="Disordered" evidence="1">
    <location>
        <begin position="563"/>
        <end position="582"/>
    </location>
</feature>
<dbReference type="InterPro" id="IPR036305">
    <property type="entry name" value="RGS_sf"/>
</dbReference>
<keyword evidence="2" id="KW-0472">Membrane</keyword>
<protein>
    <recommendedName>
        <fullName evidence="3">RGS domain-containing protein</fullName>
    </recommendedName>
</protein>
<feature type="transmembrane region" description="Helical" evidence="2">
    <location>
        <begin position="224"/>
        <end position="246"/>
    </location>
</feature>
<evidence type="ECO:0000256" key="1">
    <source>
        <dbReference type="SAM" id="MobiDB-lite"/>
    </source>
</evidence>
<proteinExistence type="predicted"/>
<keyword evidence="2" id="KW-1133">Transmembrane helix</keyword>
<gene>
    <name evidence="4" type="ORF">H4R34_000974</name>
</gene>
<feature type="region of interest" description="Disordered" evidence="1">
    <location>
        <begin position="364"/>
        <end position="389"/>
    </location>
</feature>
<keyword evidence="2" id="KW-0812">Transmembrane</keyword>
<accession>A0A9W8EE75</accession>
<name>A0A9W8EE75_9FUNG</name>
<dbReference type="InterPro" id="IPR016137">
    <property type="entry name" value="RGS"/>
</dbReference>
<feature type="transmembrane region" description="Helical" evidence="2">
    <location>
        <begin position="327"/>
        <end position="351"/>
    </location>
</feature>
<evidence type="ECO:0000313" key="5">
    <source>
        <dbReference type="Proteomes" id="UP001151582"/>
    </source>
</evidence>
<dbReference type="Proteomes" id="UP001151582">
    <property type="component" value="Unassembled WGS sequence"/>
</dbReference>
<evidence type="ECO:0000256" key="2">
    <source>
        <dbReference type="SAM" id="Phobius"/>
    </source>
</evidence>
<dbReference type="OrthoDB" id="5558091at2759"/>
<organism evidence="4 5">
    <name type="scientific">Dimargaris verticillata</name>
    <dbReference type="NCBI Taxonomy" id="2761393"/>
    <lineage>
        <taxon>Eukaryota</taxon>
        <taxon>Fungi</taxon>
        <taxon>Fungi incertae sedis</taxon>
        <taxon>Zoopagomycota</taxon>
        <taxon>Kickxellomycotina</taxon>
        <taxon>Dimargaritomycetes</taxon>
        <taxon>Dimargaritales</taxon>
        <taxon>Dimargaritaceae</taxon>
        <taxon>Dimargaris</taxon>
    </lineage>
</organism>
<feature type="region of interest" description="Disordered" evidence="1">
    <location>
        <begin position="407"/>
        <end position="457"/>
    </location>
</feature>
<sequence>MDAQESPDVRRGSAQFLHNKAIIYLAFTALYVVFVVTTTVLFVIRTRSARYRATKLMVIQTFGTLSLSIVSGLSNALHPYWPCFISLWGLYLGITLWLFGFVARTLRLLFQSEIHQAKLHVTALHPDSEAYLQASGSGGGGFGAQYGECYAAPPAAGLPSYPLSASGPRAAMDLSRPHRKADWDQVLERNELKSTPMVQKRYPFGRMLDNISWARKSWWFSERILIRVFIGLVLIVVAYLVTVQSISPTMRIDPVSTRCNSKWEYILMYILMSLHVLVFCPLMTYWLRGMHDAYGLRRDLVIEVMVAAISYVLFLVATSVFGMYDIYFSSTMFLFIGSGIVHFIGVVIPLWKTYKQSAPDTLPDDYDMYDDSEDQDSLNEPKERPQSEDINLARSIKRFSYGYPSLTNGTAGPSTPIRKLQGPPSADPTKPLPDHIGNSLGPTSGGGSFGRTAAGRIGAPTSQSRWNSFVILLQSPAKFEQFKYYAAACFCTELTLFLEDYQQLKSRVYPCYKPHERRSRPATPPSPIDPSLPADFGSFPPNVARRRSVQTQSPKVAATMVPMNEGTNVGKPHAPVEWPEGSKRPTLRVFTDQGGEPLPDKGHILSCSPHSTTFSPALTDQLHDEIPSGAHITIYDTIGPIYRPLKLAYNPGQDQFLPQRMTLVKHPPVPQHLKSLFYSFYNRYIDPNSVLAINMPGPYVKEVANNIRDQSYTITMFDTAHHEVMNMLYDNVYPRYLKMRRASRIRSKV</sequence>
<feature type="transmembrane region" description="Helical" evidence="2">
    <location>
        <begin position="266"/>
        <end position="288"/>
    </location>
</feature>
<dbReference type="InterPro" id="IPR044926">
    <property type="entry name" value="RGS_subdomain_2"/>
</dbReference>
<feature type="region of interest" description="Disordered" evidence="1">
    <location>
        <begin position="515"/>
        <end position="555"/>
    </location>
</feature>
<dbReference type="PROSITE" id="PS50132">
    <property type="entry name" value="RGS"/>
    <property type="match status" value="1"/>
</dbReference>
<feature type="domain" description="RGS" evidence="3">
    <location>
        <begin position="679"/>
        <end position="738"/>
    </location>
</feature>
<dbReference type="SUPFAM" id="SSF48097">
    <property type="entry name" value="Regulator of G-protein signaling, RGS"/>
    <property type="match status" value="1"/>
</dbReference>
<feature type="transmembrane region" description="Helical" evidence="2">
    <location>
        <begin position="79"/>
        <end position="102"/>
    </location>
</feature>
<dbReference type="Pfam" id="PF00615">
    <property type="entry name" value="RGS"/>
    <property type="match status" value="1"/>
</dbReference>
<keyword evidence="5" id="KW-1185">Reference proteome</keyword>
<feature type="compositionally biased region" description="Acidic residues" evidence="1">
    <location>
        <begin position="364"/>
        <end position="377"/>
    </location>
</feature>
<comment type="caution">
    <text evidence="4">The sequence shown here is derived from an EMBL/GenBank/DDBJ whole genome shotgun (WGS) entry which is preliminary data.</text>
</comment>
<reference evidence="4" key="1">
    <citation type="submission" date="2022-07" db="EMBL/GenBank/DDBJ databases">
        <title>Phylogenomic reconstructions and comparative analyses of Kickxellomycotina fungi.</title>
        <authorList>
            <person name="Reynolds N.K."/>
            <person name="Stajich J.E."/>
            <person name="Barry K."/>
            <person name="Grigoriev I.V."/>
            <person name="Crous P."/>
            <person name="Smith M.E."/>
        </authorList>
    </citation>
    <scope>NUCLEOTIDE SEQUENCE</scope>
    <source>
        <strain evidence="4">RSA 567</strain>
    </source>
</reference>
<dbReference type="Gene3D" id="1.10.167.10">
    <property type="entry name" value="Regulator of G-protein Signalling 4, domain 2"/>
    <property type="match status" value="1"/>
</dbReference>
<evidence type="ECO:0000259" key="3">
    <source>
        <dbReference type="PROSITE" id="PS50132"/>
    </source>
</evidence>
<dbReference type="InterPro" id="IPR036259">
    <property type="entry name" value="MFS_trans_sf"/>
</dbReference>
<dbReference type="AlphaFoldDB" id="A0A9W8EE75"/>
<feature type="transmembrane region" description="Helical" evidence="2">
    <location>
        <begin position="300"/>
        <end position="321"/>
    </location>
</feature>
<dbReference type="EMBL" id="JANBQB010000036">
    <property type="protein sequence ID" value="KAJ1983919.1"/>
    <property type="molecule type" value="Genomic_DNA"/>
</dbReference>
<feature type="transmembrane region" description="Helical" evidence="2">
    <location>
        <begin position="21"/>
        <end position="44"/>
    </location>
</feature>
<evidence type="ECO:0000313" key="4">
    <source>
        <dbReference type="EMBL" id="KAJ1983919.1"/>
    </source>
</evidence>